<proteinExistence type="predicted"/>
<feature type="signal peptide" evidence="1">
    <location>
        <begin position="1"/>
        <end position="19"/>
    </location>
</feature>
<comment type="caution">
    <text evidence="2">The sequence shown here is derived from an EMBL/GenBank/DDBJ whole genome shotgun (WGS) entry which is preliminary data.</text>
</comment>
<accession>A0AB34KUC5</accession>
<name>A0AB34KUC5_9PEZI</name>
<keyword evidence="3" id="KW-1185">Reference proteome</keyword>
<evidence type="ECO:0000313" key="3">
    <source>
        <dbReference type="Proteomes" id="UP000803884"/>
    </source>
</evidence>
<dbReference type="EMBL" id="JAAQHG020000012">
    <property type="protein sequence ID" value="KAL1586915.1"/>
    <property type="molecule type" value="Genomic_DNA"/>
</dbReference>
<dbReference type="Proteomes" id="UP000803884">
    <property type="component" value="Unassembled WGS sequence"/>
</dbReference>
<organism evidence="2 3">
    <name type="scientific">Cladosporium halotolerans</name>
    <dbReference type="NCBI Taxonomy" id="1052096"/>
    <lineage>
        <taxon>Eukaryota</taxon>
        <taxon>Fungi</taxon>
        <taxon>Dikarya</taxon>
        <taxon>Ascomycota</taxon>
        <taxon>Pezizomycotina</taxon>
        <taxon>Dothideomycetes</taxon>
        <taxon>Dothideomycetidae</taxon>
        <taxon>Cladosporiales</taxon>
        <taxon>Cladosporiaceae</taxon>
        <taxon>Cladosporium</taxon>
    </lineage>
</organism>
<sequence length="206" mass="20558">MRQPIHLIAFSAVLASALQLPNLQPFFAALPISIADYIPPTPGHEISPEQNQAYLPEPQQNPENIFRRQDSDTCPSGYNSCGNIGAPDLCCSPSARCSADMAGHVACCPQGAACTGTIGGAATAGSTGSDGGFAAATSSGASSGLLVSASTTGTAATGSGDDNLQTSGGFVLDGGQTVATPGAGARGAQPPFLARAVLRLLEQIPL</sequence>
<protein>
    <submittedName>
        <fullName evidence="2">Uncharacterized protein</fullName>
    </submittedName>
</protein>
<keyword evidence="1" id="KW-0732">Signal</keyword>
<gene>
    <name evidence="2" type="ORF">WHR41_04216</name>
</gene>
<dbReference type="PANTHER" id="PTHR39599:SF1">
    <property type="entry name" value="GPI-ANCHORED PROTEIN (EUROFUNG)"/>
    <property type="match status" value="1"/>
</dbReference>
<dbReference type="GeneID" id="96005660"/>
<evidence type="ECO:0000313" key="2">
    <source>
        <dbReference type="EMBL" id="KAL1586915.1"/>
    </source>
</evidence>
<dbReference type="RefSeq" id="XP_069230020.1">
    <property type="nucleotide sequence ID" value="XM_069372822.1"/>
</dbReference>
<dbReference type="AlphaFoldDB" id="A0AB34KUC5"/>
<feature type="chain" id="PRO_5044344143" evidence="1">
    <location>
        <begin position="20"/>
        <end position="206"/>
    </location>
</feature>
<evidence type="ECO:0000256" key="1">
    <source>
        <dbReference type="SAM" id="SignalP"/>
    </source>
</evidence>
<dbReference type="PANTHER" id="PTHR39599">
    <property type="entry name" value="GPI-ANCHORED PROTEIN (EUROFUNG)-RELATED-RELATED"/>
    <property type="match status" value="1"/>
</dbReference>
<reference evidence="2 3" key="1">
    <citation type="journal article" date="2020" name="Microbiol. Resour. Announc.">
        <title>Draft Genome Sequence of a Cladosporium Species Isolated from the Mesophotic Ascidian Didemnum maculosum.</title>
        <authorList>
            <person name="Gioti A."/>
            <person name="Siaperas R."/>
            <person name="Nikolaivits E."/>
            <person name="Le Goff G."/>
            <person name="Ouazzani J."/>
            <person name="Kotoulas G."/>
            <person name="Topakas E."/>
        </authorList>
    </citation>
    <scope>NUCLEOTIDE SEQUENCE [LARGE SCALE GENOMIC DNA]</scope>
    <source>
        <strain evidence="2 3">TM138-S3</strain>
    </source>
</reference>